<dbReference type="FunFam" id="4.10.280.10:FF:000006">
    <property type="entry name" value="Neurogenic differentiation factor"/>
    <property type="match status" value="1"/>
</dbReference>
<gene>
    <name evidence="10" type="ORF">B4U79_00641</name>
    <name evidence="11" type="ORF">B4U79_07290</name>
</gene>
<dbReference type="InterPro" id="IPR036638">
    <property type="entry name" value="HLH_DNA-bd_sf"/>
</dbReference>
<reference evidence="11" key="2">
    <citation type="submission" date="2018-11" db="EMBL/GenBank/DDBJ databases">
        <title>Trombidioid mite genomics.</title>
        <authorList>
            <person name="Dong X."/>
        </authorList>
    </citation>
    <scope>NUCLEOTIDE SEQUENCE</scope>
    <source>
        <strain evidence="11">UoL-WK</strain>
    </source>
</reference>
<evidence type="ECO:0000313" key="12">
    <source>
        <dbReference type="Proteomes" id="UP000285301"/>
    </source>
</evidence>
<dbReference type="SUPFAM" id="SSF47459">
    <property type="entry name" value="HLH, helix-loop-helix DNA-binding domain"/>
    <property type="match status" value="1"/>
</dbReference>
<dbReference type="Gene3D" id="4.10.280.10">
    <property type="entry name" value="Helix-loop-helix DNA-binding domain"/>
    <property type="match status" value="1"/>
</dbReference>
<feature type="domain" description="BHLH" evidence="9">
    <location>
        <begin position="205"/>
        <end position="257"/>
    </location>
</feature>
<dbReference type="PANTHER" id="PTHR19290:SF163">
    <property type="entry name" value="BASIC HELIX-LOOP-HELIX NEURAL TRANSCRIPTION FACTOR TAP"/>
    <property type="match status" value="1"/>
</dbReference>
<dbReference type="GO" id="GO:0005634">
    <property type="term" value="C:nucleus"/>
    <property type="evidence" value="ECO:0007669"/>
    <property type="project" value="TreeGrafter"/>
</dbReference>
<dbReference type="CDD" id="cd11428">
    <property type="entry name" value="bHLH_TS_NGN"/>
    <property type="match status" value="1"/>
</dbReference>
<keyword evidence="7" id="KW-0539">Nucleus</keyword>
<evidence type="ECO:0000256" key="7">
    <source>
        <dbReference type="ARBA" id="ARBA00023242"/>
    </source>
</evidence>
<evidence type="ECO:0000313" key="11">
    <source>
        <dbReference type="EMBL" id="RWS17438.1"/>
    </source>
</evidence>
<evidence type="ECO:0000256" key="5">
    <source>
        <dbReference type="ARBA" id="ARBA00023125"/>
    </source>
</evidence>
<dbReference type="SMART" id="SM00353">
    <property type="entry name" value="HLH"/>
    <property type="match status" value="1"/>
</dbReference>
<feature type="region of interest" description="Disordered" evidence="8">
    <location>
        <begin position="166"/>
        <end position="198"/>
    </location>
</feature>
<dbReference type="PROSITE" id="PS50888">
    <property type="entry name" value="BHLH"/>
    <property type="match status" value="1"/>
</dbReference>
<evidence type="ECO:0000259" key="9">
    <source>
        <dbReference type="PROSITE" id="PS50888"/>
    </source>
</evidence>
<dbReference type="GO" id="GO:0061564">
    <property type="term" value="P:axon development"/>
    <property type="evidence" value="ECO:0007669"/>
    <property type="project" value="TreeGrafter"/>
</dbReference>
<organism evidence="11 12">
    <name type="scientific">Dinothrombium tinctorium</name>
    <dbReference type="NCBI Taxonomy" id="1965070"/>
    <lineage>
        <taxon>Eukaryota</taxon>
        <taxon>Metazoa</taxon>
        <taxon>Ecdysozoa</taxon>
        <taxon>Arthropoda</taxon>
        <taxon>Chelicerata</taxon>
        <taxon>Arachnida</taxon>
        <taxon>Acari</taxon>
        <taxon>Acariformes</taxon>
        <taxon>Trombidiformes</taxon>
        <taxon>Prostigmata</taxon>
        <taxon>Anystina</taxon>
        <taxon>Parasitengona</taxon>
        <taxon>Trombidioidea</taxon>
        <taxon>Trombidiidae</taxon>
        <taxon>Dinothrombium</taxon>
    </lineage>
</organism>
<dbReference type="InterPro" id="IPR011598">
    <property type="entry name" value="bHLH_dom"/>
</dbReference>
<keyword evidence="12" id="KW-1185">Reference proteome</keyword>
<reference evidence="11 12" key="1">
    <citation type="journal article" date="2018" name="Gigascience">
        <title>Genomes of trombidid mites reveal novel predicted allergens and laterally-transferred genes associated with secondary metabolism.</title>
        <authorList>
            <person name="Dong X."/>
            <person name="Chaisiri K."/>
            <person name="Xia D."/>
            <person name="Armstrong S.D."/>
            <person name="Fang Y."/>
            <person name="Donnelly M.J."/>
            <person name="Kadowaki T."/>
            <person name="McGarry J.W."/>
            <person name="Darby A.C."/>
            <person name="Makepeace B.L."/>
        </authorList>
    </citation>
    <scope>NUCLEOTIDE SEQUENCE [LARGE SCALE GENOMIC DNA]</scope>
    <source>
        <strain evidence="11">UoL-WK</strain>
    </source>
</reference>
<dbReference type="OrthoDB" id="5969565at2759"/>
<dbReference type="GO" id="GO:0046983">
    <property type="term" value="F:protein dimerization activity"/>
    <property type="evidence" value="ECO:0007669"/>
    <property type="project" value="InterPro"/>
</dbReference>
<dbReference type="GO" id="GO:0000981">
    <property type="term" value="F:DNA-binding transcription factor activity, RNA polymerase II-specific"/>
    <property type="evidence" value="ECO:0007669"/>
    <property type="project" value="TreeGrafter"/>
</dbReference>
<dbReference type="InterPro" id="IPR050359">
    <property type="entry name" value="bHLH_transcription_factors"/>
</dbReference>
<evidence type="ECO:0000256" key="1">
    <source>
        <dbReference type="ARBA" id="ARBA00022473"/>
    </source>
</evidence>
<keyword evidence="6" id="KW-0804">Transcription</keyword>
<dbReference type="PANTHER" id="PTHR19290">
    <property type="entry name" value="BASIC HELIX-LOOP-HELIX PROTEIN NEUROGENIN-RELATED"/>
    <property type="match status" value="1"/>
</dbReference>
<dbReference type="STRING" id="1965070.A0A443RQA8"/>
<dbReference type="EMBL" id="NCKU01001541">
    <property type="protein sequence ID" value="RWS11858.1"/>
    <property type="molecule type" value="Genomic_DNA"/>
</dbReference>
<keyword evidence="2" id="KW-0221">Differentiation</keyword>
<keyword evidence="1" id="KW-0217">Developmental protein</keyword>
<dbReference type="Pfam" id="PF00010">
    <property type="entry name" value="HLH"/>
    <property type="match status" value="1"/>
</dbReference>
<keyword evidence="5" id="KW-0238">DNA-binding</keyword>
<dbReference type="GO" id="GO:0070888">
    <property type="term" value="F:E-box binding"/>
    <property type="evidence" value="ECO:0007669"/>
    <property type="project" value="TreeGrafter"/>
</dbReference>
<protein>
    <submittedName>
        <fullName evidence="11">Neurogenin-1-like protein</fullName>
    </submittedName>
</protein>
<comment type="caution">
    <text evidence="11">The sequence shown here is derived from an EMBL/GenBank/DDBJ whole genome shotgun (WGS) entry which is preliminary data.</text>
</comment>
<evidence type="ECO:0000256" key="6">
    <source>
        <dbReference type="ARBA" id="ARBA00023163"/>
    </source>
</evidence>
<dbReference type="Proteomes" id="UP000285301">
    <property type="component" value="Unassembled WGS sequence"/>
</dbReference>
<keyword evidence="3" id="KW-0524">Neurogenesis</keyword>
<proteinExistence type="predicted"/>
<evidence type="ECO:0000313" key="10">
    <source>
        <dbReference type="EMBL" id="RWS11858.1"/>
    </source>
</evidence>
<dbReference type="GO" id="GO:0007423">
    <property type="term" value="P:sensory organ development"/>
    <property type="evidence" value="ECO:0007669"/>
    <property type="project" value="TreeGrafter"/>
</dbReference>
<evidence type="ECO:0000256" key="4">
    <source>
        <dbReference type="ARBA" id="ARBA00023015"/>
    </source>
</evidence>
<evidence type="ECO:0000256" key="2">
    <source>
        <dbReference type="ARBA" id="ARBA00022782"/>
    </source>
</evidence>
<accession>A0A443RQA8</accession>
<dbReference type="EMBL" id="NCKU01000073">
    <property type="protein sequence ID" value="RWS17438.1"/>
    <property type="molecule type" value="Genomic_DNA"/>
</dbReference>
<name>A0A443RQA8_9ACAR</name>
<feature type="compositionally biased region" description="Low complexity" evidence="8">
    <location>
        <begin position="173"/>
        <end position="184"/>
    </location>
</feature>
<keyword evidence="4" id="KW-0805">Transcription regulation</keyword>
<dbReference type="GO" id="GO:0045944">
    <property type="term" value="P:positive regulation of transcription by RNA polymerase II"/>
    <property type="evidence" value="ECO:0007669"/>
    <property type="project" value="TreeGrafter"/>
</dbReference>
<evidence type="ECO:0000256" key="3">
    <source>
        <dbReference type="ARBA" id="ARBA00022902"/>
    </source>
</evidence>
<sequence length="327" mass="36541">MDEENRERANVSLRIEPKIATKVLQNVSESGYEEGVANRELGSSLTCCTGDESVASSFSAPFVRYPDFFARFLFSNSGASKRSLLKGVCKRMSADSFHSSIASLDEEPTKSFSEYFHCKSASITSSNCPDSDFEDRSEFAFSSTDDTDTGDSRSYFTQKSKLLDNASKENEASEASAGSSSSQSKTKTRRCRARSPNSILRVRRNRRLKANDRERNRMHGLNKALERLRRILPTFSEDTKLTKIETLRFAHNYIWALSETLRLFDASKATASATEVAAQENTEDKVKFALVSSPVKEERNETAIPSVPAEPFWHVGETSPPSFLQLN</sequence>
<dbReference type="AlphaFoldDB" id="A0A443RQA8"/>
<evidence type="ECO:0000256" key="8">
    <source>
        <dbReference type="SAM" id="MobiDB-lite"/>
    </source>
</evidence>